<reference evidence="1 2" key="1">
    <citation type="journal article" date="2015" name="Fungal Genet. Biol.">
        <title>Evolution of novel wood decay mechanisms in Agaricales revealed by the genome sequences of Fistulina hepatica and Cylindrobasidium torrendii.</title>
        <authorList>
            <person name="Floudas D."/>
            <person name="Held B.W."/>
            <person name="Riley R."/>
            <person name="Nagy L.G."/>
            <person name="Koehler G."/>
            <person name="Ransdell A.S."/>
            <person name="Younus H."/>
            <person name="Chow J."/>
            <person name="Chiniquy J."/>
            <person name="Lipzen A."/>
            <person name="Tritt A."/>
            <person name="Sun H."/>
            <person name="Haridas S."/>
            <person name="LaButti K."/>
            <person name="Ohm R.A."/>
            <person name="Kues U."/>
            <person name="Blanchette R.A."/>
            <person name="Grigoriev I.V."/>
            <person name="Minto R.E."/>
            <person name="Hibbett D.S."/>
        </authorList>
    </citation>
    <scope>NUCLEOTIDE SEQUENCE [LARGE SCALE GENOMIC DNA]</scope>
    <source>
        <strain evidence="1 2">FP15055 ss-10</strain>
    </source>
</reference>
<dbReference type="AlphaFoldDB" id="A0A0D7BEU0"/>
<dbReference type="Proteomes" id="UP000054007">
    <property type="component" value="Unassembled WGS sequence"/>
</dbReference>
<evidence type="ECO:0000313" key="1">
    <source>
        <dbReference type="EMBL" id="KIY68685.1"/>
    </source>
</evidence>
<protein>
    <submittedName>
        <fullName evidence="1">Uncharacterized protein</fullName>
    </submittedName>
</protein>
<sequence length="318" mass="35845">MDDIYTEDCLSASPEFVSSEKCNIVKPIAVAAYPSHGAACGMVISEFRRSMDGPINHFHLDPRLHETFKDARLSFCPNETSLATLFDLVRFNTGCAPAMRRHYSSITSLDAALHTLKPTEYYQKPLYLRHPSTGKITSHVYPYTSLPPFRLRTAHLVTTILHAHVQTFGLPTSLTYDDTLVRIVRYCRSMRDSLQPKMALAPPNSPQTPPHSNIMPIVSRKRKMGPDTQLMPIRKRARKSVTPPLRVHRSGNTLCKRKVEECAGLQDCPPSKRLRTDSSHDAETMEELAQKDVRMKLRPCRAAKMVALGRIAPPRSSR</sequence>
<proteinExistence type="predicted"/>
<keyword evidence="2" id="KW-1185">Reference proteome</keyword>
<accession>A0A0D7BEU0</accession>
<evidence type="ECO:0000313" key="2">
    <source>
        <dbReference type="Proteomes" id="UP000054007"/>
    </source>
</evidence>
<dbReference type="EMBL" id="KN880498">
    <property type="protein sequence ID" value="KIY68685.1"/>
    <property type="molecule type" value="Genomic_DNA"/>
</dbReference>
<gene>
    <name evidence="1" type="ORF">CYLTODRAFT_443206</name>
</gene>
<organism evidence="1 2">
    <name type="scientific">Cylindrobasidium torrendii FP15055 ss-10</name>
    <dbReference type="NCBI Taxonomy" id="1314674"/>
    <lineage>
        <taxon>Eukaryota</taxon>
        <taxon>Fungi</taxon>
        <taxon>Dikarya</taxon>
        <taxon>Basidiomycota</taxon>
        <taxon>Agaricomycotina</taxon>
        <taxon>Agaricomycetes</taxon>
        <taxon>Agaricomycetidae</taxon>
        <taxon>Agaricales</taxon>
        <taxon>Marasmiineae</taxon>
        <taxon>Physalacriaceae</taxon>
        <taxon>Cylindrobasidium</taxon>
    </lineage>
</organism>
<name>A0A0D7BEU0_9AGAR</name>